<evidence type="ECO:0000313" key="1">
    <source>
        <dbReference type="EMBL" id="ABV95824.1"/>
    </source>
</evidence>
<geneLocation type="plasmid" evidence="1 2">
    <name>pDSHI04</name>
</geneLocation>
<dbReference type="AlphaFoldDB" id="A8LUA7"/>
<evidence type="ECO:0000313" key="2">
    <source>
        <dbReference type="Proteomes" id="UP000006833"/>
    </source>
</evidence>
<gene>
    <name evidence="1" type="ordered locus">Dshi_4107</name>
</gene>
<name>A8LUA7_DINSH</name>
<protein>
    <submittedName>
        <fullName evidence="1">Uncharacterized protein</fullName>
    </submittedName>
</protein>
<dbReference type="Proteomes" id="UP000006833">
    <property type="component" value="Plasmid pDSHI04"/>
</dbReference>
<dbReference type="HOGENOM" id="CLU_1092952_0_0_5"/>
<dbReference type="EMBL" id="CP000834">
    <property type="protein sequence ID" value="ABV95824.1"/>
    <property type="molecule type" value="Genomic_DNA"/>
</dbReference>
<accession>A8LUA7</accession>
<keyword evidence="1" id="KW-0614">Plasmid</keyword>
<reference evidence="2" key="1">
    <citation type="journal article" date="2010" name="ISME J.">
        <title>The complete genome sequence of the algal symbiont Dinoroseobacter shibae: a hitchhiker's guide to life in the sea.</title>
        <authorList>
            <person name="Wagner-Dobler I."/>
            <person name="Ballhausen B."/>
            <person name="Berger M."/>
            <person name="Brinkhoff T."/>
            <person name="Buchholz I."/>
            <person name="Bunk B."/>
            <person name="Cypionka H."/>
            <person name="Daniel R."/>
            <person name="Drepper T."/>
            <person name="Gerdts G."/>
            <person name="Hahnke S."/>
            <person name="Han C."/>
            <person name="Jahn D."/>
            <person name="Kalhoefer D."/>
            <person name="Kiss H."/>
            <person name="Klenk H.P."/>
            <person name="Kyrpides N."/>
            <person name="Liebl W."/>
            <person name="Liesegang H."/>
            <person name="Meincke L."/>
            <person name="Pati A."/>
            <person name="Petersen J."/>
            <person name="Piekarski T."/>
            <person name="Pommerenke C."/>
            <person name="Pradella S."/>
            <person name="Pukall R."/>
            <person name="Rabus R."/>
            <person name="Stackebrandt E."/>
            <person name="Thole S."/>
            <person name="Thompson L."/>
            <person name="Tielen P."/>
            <person name="Tomasch J."/>
            <person name="von Jan M."/>
            <person name="Wanphrut N."/>
            <person name="Wichels A."/>
            <person name="Zech H."/>
            <person name="Simon M."/>
        </authorList>
    </citation>
    <scope>NUCLEOTIDE SEQUENCE [LARGE SCALE GENOMIC DNA]</scope>
    <source>
        <strain evidence="2">DSM 16493 / NCIMB 14021 / DFL 12</strain>
        <plasmid evidence="2">Plasmid pDSHI04</plasmid>
    </source>
</reference>
<keyword evidence="2" id="KW-1185">Reference proteome</keyword>
<sequence>MRVADMVTSRYDGIRLQDVTDEFACDHRTAQRMMRAFEAVFPQVSVTEDDQRRRRWHLPRSDPRWLQAQGLRDSELAALEMAEKRALRDGALEDAKNIRASAIEKYADALRRISFAWRSSRFSRSKAFSFSAISVEILARSPRSTSAFLTHLFSVWGAHPIFEEIDKIAPLGTLPCNALPCSGPAALMLPGIVQNQANGTLAYVGGTLVRRLAHDASSCSGVEASGKPGAVQWQVTVSSQASAVPRFASRWPVA</sequence>
<proteinExistence type="predicted"/>
<organism evidence="1 2">
    <name type="scientific">Dinoroseobacter shibae (strain DSM 16493 / NCIMB 14021 / DFL 12)</name>
    <dbReference type="NCBI Taxonomy" id="398580"/>
    <lineage>
        <taxon>Bacteria</taxon>
        <taxon>Pseudomonadati</taxon>
        <taxon>Pseudomonadota</taxon>
        <taxon>Alphaproteobacteria</taxon>
        <taxon>Rhodobacterales</taxon>
        <taxon>Roseobacteraceae</taxon>
        <taxon>Dinoroseobacter</taxon>
    </lineage>
</organism>
<dbReference type="KEGG" id="dsh:Dshi_4107"/>